<dbReference type="Proteomes" id="UP001497535">
    <property type="component" value="Unassembled WGS sequence"/>
</dbReference>
<sequence length="49" mass="5639">MKFINPKLTLHDGYVRLASDFELNEQTLRLRMTEAFERIKAESANNIGG</sequence>
<evidence type="ECO:0000313" key="1">
    <source>
        <dbReference type="EMBL" id="CAK5087202.1"/>
    </source>
</evidence>
<name>A0ACB1A9D1_MELEN</name>
<dbReference type="EMBL" id="CAVMJV010000064">
    <property type="protein sequence ID" value="CAK5087202.1"/>
    <property type="molecule type" value="Genomic_DNA"/>
</dbReference>
<proteinExistence type="predicted"/>
<keyword evidence="2" id="KW-1185">Reference proteome</keyword>
<comment type="caution">
    <text evidence="1">The sequence shown here is derived from an EMBL/GenBank/DDBJ whole genome shotgun (WGS) entry which is preliminary data.</text>
</comment>
<accession>A0ACB1A9D1</accession>
<protein>
    <submittedName>
        <fullName evidence="1">Uncharacterized protein</fullName>
    </submittedName>
</protein>
<gene>
    <name evidence="1" type="ORF">MENTE1834_LOCUS34739</name>
</gene>
<organism evidence="1 2">
    <name type="scientific">Meloidogyne enterolobii</name>
    <name type="common">Root-knot nematode worm</name>
    <name type="synonym">Meloidogyne mayaguensis</name>
    <dbReference type="NCBI Taxonomy" id="390850"/>
    <lineage>
        <taxon>Eukaryota</taxon>
        <taxon>Metazoa</taxon>
        <taxon>Ecdysozoa</taxon>
        <taxon>Nematoda</taxon>
        <taxon>Chromadorea</taxon>
        <taxon>Rhabditida</taxon>
        <taxon>Tylenchina</taxon>
        <taxon>Tylenchomorpha</taxon>
        <taxon>Tylenchoidea</taxon>
        <taxon>Meloidogynidae</taxon>
        <taxon>Meloidogyninae</taxon>
        <taxon>Meloidogyne</taxon>
    </lineage>
</organism>
<evidence type="ECO:0000313" key="2">
    <source>
        <dbReference type="Proteomes" id="UP001497535"/>
    </source>
</evidence>
<reference evidence="1" key="1">
    <citation type="submission" date="2023-11" db="EMBL/GenBank/DDBJ databases">
        <authorList>
            <person name="Poullet M."/>
        </authorList>
    </citation>
    <scope>NUCLEOTIDE SEQUENCE</scope>
    <source>
        <strain evidence="1">E1834</strain>
    </source>
</reference>